<proteinExistence type="predicted"/>
<reference evidence="2" key="1">
    <citation type="submission" date="2015-05" db="EMBL/GenBank/DDBJ databases">
        <title>Permanent draft genome of Rhodopirellula islandicus K833.</title>
        <authorList>
            <person name="Kizina J."/>
            <person name="Richter M."/>
            <person name="Glockner F.O."/>
            <person name="Harder J."/>
        </authorList>
    </citation>
    <scope>NUCLEOTIDE SEQUENCE [LARGE SCALE GENOMIC DNA]</scope>
    <source>
        <strain evidence="2">K833</strain>
    </source>
</reference>
<organism evidence="2 3">
    <name type="scientific">Rhodopirellula islandica</name>
    <dbReference type="NCBI Taxonomy" id="595434"/>
    <lineage>
        <taxon>Bacteria</taxon>
        <taxon>Pseudomonadati</taxon>
        <taxon>Planctomycetota</taxon>
        <taxon>Planctomycetia</taxon>
        <taxon>Pirellulales</taxon>
        <taxon>Pirellulaceae</taxon>
        <taxon>Rhodopirellula</taxon>
    </lineage>
</organism>
<dbReference type="AlphaFoldDB" id="A0A0J1BJW3"/>
<keyword evidence="3" id="KW-1185">Reference proteome</keyword>
<gene>
    <name evidence="2" type="ORF">RISK_001116</name>
</gene>
<evidence type="ECO:0000313" key="3">
    <source>
        <dbReference type="Proteomes" id="UP000036367"/>
    </source>
</evidence>
<name>A0A0J1BJW3_RHOIS</name>
<dbReference type="Proteomes" id="UP000036367">
    <property type="component" value="Unassembled WGS sequence"/>
</dbReference>
<protein>
    <submittedName>
        <fullName evidence="2">Uncharacterized protein</fullName>
    </submittedName>
</protein>
<evidence type="ECO:0000256" key="1">
    <source>
        <dbReference type="SAM" id="MobiDB-lite"/>
    </source>
</evidence>
<dbReference type="PATRIC" id="fig|595434.4.peg.1072"/>
<dbReference type="STRING" id="595434.RISK_001116"/>
<feature type="region of interest" description="Disordered" evidence="1">
    <location>
        <begin position="1"/>
        <end position="27"/>
    </location>
</feature>
<sequence length="65" mass="6817">MLRGSTQCPSGIVRPKSGSPTADGRRLDAAKGSFVSIQTSLHQPAADFPKLSVVARWARGATKPP</sequence>
<dbReference type="EMBL" id="LECT01000010">
    <property type="protein sequence ID" value="KLU06802.1"/>
    <property type="molecule type" value="Genomic_DNA"/>
</dbReference>
<accession>A0A0J1BJW3</accession>
<comment type="caution">
    <text evidence="2">The sequence shown here is derived from an EMBL/GenBank/DDBJ whole genome shotgun (WGS) entry which is preliminary data.</text>
</comment>
<evidence type="ECO:0000313" key="2">
    <source>
        <dbReference type="EMBL" id="KLU06802.1"/>
    </source>
</evidence>